<dbReference type="EMBL" id="WJXZ01000021">
    <property type="protein sequence ID" value="MRS65880.1"/>
    <property type="molecule type" value="Genomic_DNA"/>
</dbReference>
<dbReference type="SMART" id="SM00829">
    <property type="entry name" value="PKS_ER"/>
    <property type="match status" value="1"/>
</dbReference>
<keyword evidence="3" id="KW-1185">Reference proteome</keyword>
<name>A0A7K0EVM9_9BACT</name>
<evidence type="ECO:0000313" key="3">
    <source>
        <dbReference type="Proteomes" id="UP000441754"/>
    </source>
</evidence>
<gene>
    <name evidence="2" type="ORF">GJJ30_31645</name>
</gene>
<dbReference type="SUPFAM" id="SSF50129">
    <property type="entry name" value="GroES-like"/>
    <property type="match status" value="1"/>
</dbReference>
<dbReference type="InterPro" id="IPR036291">
    <property type="entry name" value="NAD(P)-bd_dom_sf"/>
</dbReference>
<dbReference type="InterPro" id="IPR013154">
    <property type="entry name" value="ADH-like_N"/>
</dbReference>
<dbReference type="GO" id="GO:0016491">
    <property type="term" value="F:oxidoreductase activity"/>
    <property type="evidence" value="ECO:0007669"/>
    <property type="project" value="InterPro"/>
</dbReference>
<dbReference type="Pfam" id="PF00107">
    <property type="entry name" value="ADH_zinc_N"/>
    <property type="match status" value="1"/>
</dbReference>
<dbReference type="Proteomes" id="UP000441754">
    <property type="component" value="Unassembled WGS sequence"/>
</dbReference>
<dbReference type="PANTHER" id="PTHR45033:SF3">
    <property type="entry name" value="DEHYDROGENASE, PUTATIVE (AFU_ORTHOLOGUE AFUA_2G13270)-RELATED"/>
    <property type="match status" value="1"/>
</dbReference>
<dbReference type="Pfam" id="PF08240">
    <property type="entry name" value="ADH_N"/>
    <property type="match status" value="1"/>
</dbReference>
<dbReference type="OrthoDB" id="9787435at2"/>
<dbReference type="AlphaFoldDB" id="A0A7K0EVM9"/>
<dbReference type="InterPro" id="IPR052711">
    <property type="entry name" value="Zinc_ADH-like"/>
</dbReference>
<dbReference type="PANTHER" id="PTHR45033">
    <property type="match status" value="1"/>
</dbReference>
<evidence type="ECO:0000259" key="1">
    <source>
        <dbReference type="SMART" id="SM00829"/>
    </source>
</evidence>
<dbReference type="InterPro" id="IPR020843">
    <property type="entry name" value="ER"/>
</dbReference>
<sequence>MKAIFQPGLHEFAQYIDMEKPVAGPGEAIVQIKAAAINHRDVYVQHGLYPKMKLPVVLGSDGAGVVVELGEGVDPAWKNEEVIINPALNWGPSPHFYGPDFKILGMPDNGTFAEYVKIEVKYLHRKPQHLSFQQAAALPLTGLTAWRALMTRAGLAQNPTGQPERVLITGIGGGGALAALQFAKAAGAEVWVTSGSAEKLQRAQELGATGGINYREADWAKTLLAQTGGGKGGFFDVIIDSAAGPGFAKLVDVAAPGGRIVFYGGTTGNITDVAPSKVFFKQLNIHGTTMGTEAEFADMVRFVEKHQLVPVIDEIMPLAEAELALRKIESGKQFGKLVLQVS</sequence>
<evidence type="ECO:0000313" key="2">
    <source>
        <dbReference type="EMBL" id="MRS65880.1"/>
    </source>
</evidence>
<dbReference type="Gene3D" id="3.40.50.720">
    <property type="entry name" value="NAD(P)-binding Rossmann-like Domain"/>
    <property type="match status" value="1"/>
</dbReference>
<feature type="domain" description="Enoyl reductase (ER)" evidence="1">
    <location>
        <begin position="8"/>
        <end position="339"/>
    </location>
</feature>
<dbReference type="SUPFAM" id="SSF51735">
    <property type="entry name" value="NAD(P)-binding Rossmann-fold domains"/>
    <property type="match status" value="1"/>
</dbReference>
<accession>A0A7K0EVM9</accession>
<dbReference type="RefSeq" id="WP_154179308.1">
    <property type="nucleotide sequence ID" value="NZ_WJXZ01000021.1"/>
</dbReference>
<reference evidence="2 3" key="1">
    <citation type="journal article" date="2018" name="Antonie Van Leeuwenhoek">
        <title>Larkinella terrae sp. nov., isolated from soil on Jeju Island, South Korea.</title>
        <authorList>
            <person name="Ten L.N."/>
            <person name="Jeon J."/>
            <person name="Park S.J."/>
            <person name="Park S."/>
            <person name="Lee S.Y."/>
            <person name="Kim M.K."/>
            <person name="Jung H.Y."/>
        </authorList>
    </citation>
    <scope>NUCLEOTIDE SEQUENCE [LARGE SCALE GENOMIC DNA]</scope>
    <source>
        <strain evidence="2 3">KCTC 52001</strain>
    </source>
</reference>
<dbReference type="Gene3D" id="3.90.180.10">
    <property type="entry name" value="Medium-chain alcohol dehydrogenases, catalytic domain"/>
    <property type="match status" value="1"/>
</dbReference>
<dbReference type="InterPro" id="IPR013149">
    <property type="entry name" value="ADH-like_C"/>
</dbReference>
<proteinExistence type="predicted"/>
<organism evidence="2 3">
    <name type="scientific">Larkinella terrae</name>
    <dbReference type="NCBI Taxonomy" id="2025311"/>
    <lineage>
        <taxon>Bacteria</taxon>
        <taxon>Pseudomonadati</taxon>
        <taxon>Bacteroidota</taxon>
        <taxon>Cytophagia</taxon>
        <taxon>Cytophagales</taxon>
        <taxon>Spirosomataceae</taxon>
        <taxon>Larkinella</taxon>
    </lineage>
</organism>
<protein>
    <submittedName>
        <fullName evidence="2">Zinc-binding dehydrogenase</fullName>
    </submittedName>
</protein>
<comment type="caution">
    <text evidence="2">The sequence shown here is derived from an EMBL/GenBank/DDBJ whole genome shotgun (WGS) entry which is preliminary data.</text>
</comment>
<dbReference type="InterPro" id="IPR011032">
    <property type="entry name" value="GroES-like_sf"/>
</dbReference>